<dbReference type="STRING" id="1246637.MTBBW1_350026"/>
<proteinExistence type="predicted"/>
<protein>
    <submittedName>
        <fullName evidence="1">Putative signal transduction protein</fullName>
    </submittedName>
</protein>
<organism evidence="1 2">
    <name type="scientific">Desulfamplus magnetovallimortis</name>
    <dbReference type="NCBI Taxonomy" id="1246637"/>
    <lineage>
        <taxon>Bacteria</taxon>
        <taxon>Pseudomonadati</taxon>
        <taxon>Thermodesulfobacteriota</taxon>
        <taxon>Desulfobacteria</taxon>
        <taxon>Desulfobacterales</taxon>
        <taxon>Desulfobacteraceae</taxon>
        <taxon>Desulfamplus</taxon>
    </lineage>
</organism>
<dbReference type="Gene3D" id="1.10.3210.10">
    <property type="entry name" value="Hypothetical protein af1432"/>
    <property type="match status" value="1"/>
</dbReference>
<gene>
    <name evidence="1" type="ORF">MTBBW1_350026</name>
</gene>
<name>A0A1W1HGL4_9BACT</name>
<dbReference type="SUPFAM" id="SSF109604">
    <property type="entry name" value="HD-domain/PDEase-like"/>
    <property type="match status" value="1"/>
</dbReference>
<dbReference type="RefSeq" id="WP_245809290.1">
    <property type="nucleotide sequence ID" value="NZ_LT828541.1"/>
</dbReference>
<dbReference type="AlphaFoldDB" id="A0A1W1HGL4"/>
<accession>A0A1W1HGL4</accession>
<keyword evidence="2" id="KW-1185">Reference proteome</keyword>
<reference evidence="1 2" key="1">
    <citation type="submission" date="2017-03" db="EMBL/GenBank/DDBJ databases">
        <authorList>
            <person name="Afonso C.L."/>
            <person name="Miller P.J."/>
            <person name="Scott M.A."/>
            <person name="Spackman E."/>
            <person name="Goraichik I."/>
            <person name="Dimitrov K.M."/>
            <person name="Suarez D.L."/>
            <person name="Swayne D.E."/>
        </authorList>
    </citation>
    <scope>NUCLEOTIDE SEQUENCE [LARGE SCALE GENOMIC DNA]</scope>
    <source>
        <strain evidence="1">PRJEB14757</strain>
    </source>
</reference>
<sequence>MIAKMWKFSPKMVNIIRHHHLGEVSMEKEKDISIVYLSDCICMMMGIALGNDALSYRFHDNIVTELGITPQDISKIMADFTFNMQKVEALLNIIE</sequence>
<evidence type="ECO:0000313" key="1">
    <source>
        <dbReference type="EMBL" id="SLM31535.1"/>
    </source>
</evidence>
<evidence type="ECO:0000313" key="2">
    <source>
        <dbReference type="Proteomes" id="UP000191931"/>
    </source>
</evidence>
<dbReference type="Proteomes" id="UP000191931">
    <property type="component" value="Unassembled WGS sequence"/>
</dbReference>
<dbReference type="EMBL" id="FWEV01000276">
    <property type="protein sequence ID" value="SLM31535.1"/>
    <property type="molecule type" value="Genomic_DNA"/>
</dbReference>